<name>A0ABY4WES5_9BACL</name>
<dbReference type="EMBL" id="CP098755">
    <property type="protein sequence ID" value="USG64487.1"/>
    <property type="molecule type" value="Genomic_DNA"/>
</dbReference>
<evidence type="ECO:0000313" key="4">
    <source>
        <dbReference type="Proteomes" id="UP001056500"/>
    </source>
</evidence>
<dbReference type="PANTHER" id="PTHR37810">
    <property type="entry name" value="IMMUNITY PROTEIN SDPI"/>
    <property type="match status" value="1"/>
</dbReference>
<keyword evidence="4" id="KW-1185">Reference proteome</keyword>
<dbReference type="Pfam" id="PF13630">
    <property type="entry name" value="SdpI"/>
    <property type="match status" value="1"/>
</dbReference>
<evidence type="ECO:0000259" key="2">
    <source>
        <dbReference type="Pfam" id="PF07853"/>
    </source>
</evidence>
<dbReference type="RefSeq" id="WP_251871599.1">
    <property type="nucleotide sequence ID" value="NZ_CP098755.1"/>
</dbReference>
<keyword evidence="1" id="KW-1133">Transmembrane helix</keyword>
<feature type="domain" description="DUF1648" evidence="2">
    <location>
        <begin position="8"/>
        <end position="51"/>
    </location>
</feature>
<dbReference type="InterPro" id="IPR012867">
    <property type="entry name" value="DUF1648"/>
</dbReference>
<accession>A0ABY4WES5</accession>
<evidence type="ECO:0000256" key="1">
    <source>
        <dbReference type="SAM" id="Phobius"/>
    </source>
</evidence>
<dbReference type="PANTHER" id="PTHR37810:SF5">
    <property type="entry name" value="IMMUNITY PROTEIN SDPI"/>
    <property type="match status" value="1"/>
</dbReference>
<keyword evidence="1" id="KW-0472">Membrane</keyword>
<reference evidence="3" key="1">
    <citation type="submission" date="2022-06" db="EMBL/GenBank/DDBJ databases">
        <title>Genome sequencing of Brevibacillus sp. BB3-R1.</title>
        <authorList>
            <person name="Heo J."/>
            <person name="Lee D."/>
            <person name="Won M."/>
            <person name="Han B.-H."/>
            <person name="Hong S.-B."/>
            <person name="Kwon S.-W."/>
        </authorList>
    </citation>
    <scope>NUCLEOTIDE SEQUENCE</scope>
    <source>
        <strain evidence="3">BB3-R1</strain>
    </source>
</reference>
<feature type="transmembrane region" description="Helical" evidence="1">
    <location>
        <begin position="113"/>
        <end position="131"/>
    </location>
</feature>
<feature type="transmembrane region" description="Helical" evidence="1">
    <location>
        <begin position="186"/>
        <end position="207"/>
    </location>
</feature>
<feature type="transmembrane region" description="Helical" evidence="1">
    <location>
        <begin position="48"/>
        <end position="68"/>
    </location>
</feature>
<keyword evidence="1" id="KW-0812">Transmembrane</keyword>
<protein>
    <submittedName>
        <fullName evidence="3">SdpI family protein</fullName>
    </submittedName>
</protein>
<gene>
    <name evidence="3" type="ORF">NDK47_20400</name>
</gene>
<dbReference type="Pfam" id="PF07853">
    <property type="entry name" value="DUF1648"/>
    <property type="match status" value="1"/>
</dbReference>
<organism evidence="3 4">
    <name type="scientific">Brevibacillus ruminantium</name>
    <dbReference type="NCBI Taxonomy" id="2950604"/>
    <lineage>
        <taxon>Bacteria</taxon>
        <taxon>Bacillati</taxon>
        <taxon>Bacillota</taxon>
        <taxon>Bacilli</taxon>
        <taxon>Bacillales</taxon>
        <taxon>Paenibacillaceae</taxon>
        <taxon>Brevibacillus</taxon>
    </lineage>
</organism>
<feature type="transmembrane region" description="Helical" evidence="1">
    <location>
        <begin position="162"/>
        <end position="180"/>
    </location>
</feature>
<dbReference type="PIRSF" id="PIRSF038959">
    <property type="entry name" value="SdpI"/>
    <property type="match status" value="1"/>
</dbReference>
<sequence length="217" mass="24427">MNRIIALVILLVPTILGIYVYDDLPEQLAIHFGPSGEPDGFQSKGSFLVVYSLLGIAIVGGLEFFRFIDPKKQNYEKFLRAFSIMRILIALILSVTFCFLLVFNLGIETIGPGVFAKLLVGTMWVLIGNYLPQVRDNYFIGIRTPWTLASEEVWRKTHRFSGPLWVIAGIVMILMVLVPITRSSTWPMFIVLGISVIVPTIYSYIVFRNIGRTNHGA</sequence>
<dbReference type="Proteomes" id="UP001056500">
    <property type="component" value="Chromosome"/>
</dbReference>
<dbReference type="InterPro" id="IPR026272">
    <property type="entry name" value="SdpI"/>
</dbReference>
<feature type="transmembrane region" description="Helical" evidence="1">
    <location>
        <begin position="88"/>
        <end position="107"/>
    </location>
</feature>
<proteinExistence type="predicted"/>
<dbReference type="InterPro" id="IPR025962">
    <property type="entry name" value="SdpI/YhfL"/>
</dbReference>
<evidence type="ECO:0000313" key="3">
    <source>
        <dbReference type="EMBL" id="USG64487.1"/>
    </source>
</evidence>